<proteinExistence type="predicted"/>
<dbReference type="AlphaFoldDB" id="A0A6C0HS76"/>
<name>A0A6C0HS76_9ZZZZ</name>
<reference evidence="1" key="1">
    <citation type="journal article" date="2020" name="Nature">
        <title>Giant virus diversity and host interactions through global metagenomics.</title>
        <authorList>
            <person name="Schulz F."/>
            <person name="Roux S."/>
            <person name="Paez-Espino D."/>
            <person name="Jungbluth S."/>
            <person name="Walsh D.A."/>
            <person name="Denef V.J."/>
            <person name="McMahon K.D."/>
            <person name="Konstantinidis K.T."/>
            <person name="Eloe-Fadrosh E.A."/>
            <person name="Kyrpides N.C."/>
            <person name="Woyke T."/>
        </authorList>
    </citation>
    <scope>NUCLEOTIDE SEQUENCE</scope>
    <source>
        <strain evidence="1">GVMAG-M-3300023184-165</strain>
    </source>
</reference>
<dbReference type="EMBL" id="MN740005">
    <property type="protein sequence ID" value="QHT82975.1"/>
    <property type="molecule type" value="Genomic_DNA"/>
</dbReference>
<sequence length="206" mass="23929">MDNSDNDSVCKVFPLSIDESKMNEYFILSNTKLEEVPEQHRIAYRLAMDSLKSNECNEPYERLLSSLLGLVNVEEKHGWDGVDNLENTKDVYEYKPSSKKNAPSGTINDDSISKIEKCENLPNDGKSGWMILAGIDKEKFNFKVIYKFPIHIYNADRRQYLQNMIEKNKTKEKQTRITYPITVTKSIKLCNQFSVPYYVWTKNASF</sequence>
<evidence type="ECO:0000313" key="1">
    <source>
        <dbReference type="EMBL" id="QHT82975.1"/>
    </source>
</evidence>
<organism evidence="1">
    <name type="scientific">viral metagenome</name>
    <dbReference type="NCBI Taxonomy" id="1070528"/>
    <lineage>
        <taxon>unclassified sequences</taxon>
        <taxon>metagenomes</taxon>
        <taxon>organismal metagenomes</taxon>
    </lineage>
</organism>
<protein>
    <submittedName>
        <fullName evidence="1">Uncharacterized protein</fullName>
    </submittedName>
</protein>
<accession>A0A6C0HS76</accession>